<protein>
    <submittedName>
        <fullName evidence="1">Uncharacterized protein</fullName>
    </submittedName>
</protein>
<evidence type="ECO:0000313" key="1">
    <source>
        <dbReference type="EMBL" id="SFD62754.1"/>
    </source>
</evidence>
<gene>
    <name evidence="1" type="ORF">SAMN04489710_104100</name>
</gene>
<accession>A0A1I1TW69</accession>
<dbReference type="Proteomes" id="UP000199517">
    <property type="component" value="Unassembled WGS sequence"/>
</dbReference>
<dbReference type="RefSeq" id="WP_245783596.1">
    <property type="nucleotide sequence ID" value="NZ_FOMQ01000004.1"/>
</dbReference>
<reference evidence="2" key="1">
    <citation type="submission" date="2016-10" db="EMBL/GenBank/DDBJ databases">
        <authorList>
            <person name="Varghese N."/>
            <person name="Submissions S."/>
        </authorList>
    </citation>
    <scope>NUCLEOTIDE SEQUENCE [LARGE SCALE GENOMIC DNA]</scope>
    <source>
        <strain evidence="2">DSM 7481</strain>
    </source>
</reference>
<evidence type="ECO:0000313" key="2">
    <source>
        <dbReference type="Proteomes" id="UP000199517"/>
    </source>
</evidence>
<dbReference type="AlphaFoldDB" id="A0A1I1TW69"/>
<organism evidence="1 2">
    <name type="scientific">Paracidovorax konjaci</name>
    <dbReference type="NCBI Taxonomy" id="32040"/>
    <lineage>
        <taxon>Bacteria</taxon>
        <taxon>Pseudomonadati</taxon>
        <taxon>Pseudomonadota</taxon>
        <taxon>Betaproteobacteria</taxon>
        <taxon>Burkholderiales</taxon>
        <taxon>Comamonadaceae</taxon>
        <taxon>Paracidovorax</taxon>
    </lineage>
</organism>
<name>A0A1I1TW69_9BURK</name>
<proteinExistence type="predicted"/>
<dbReference type="EMBL" id="FOMQ01000004">
    <property type="protein sequence ID" value="SFD62754.1"/>
    <property type="molecule type" value="Genomic_DNA"/>
</dbReference>
<sequence length="49" mass="5087">MAAVMEADTVVVMVATTVEAMSGGMAATMATECRQEAVTVDRIAQTAEH</sequence>
<keyword evidence="2" id="KW-1185">Reference proteome</keyword>